<gene>
    <name evidence="4" type="ORF">DFR24_0105</name>
</gene>
<dbReference type="InterPro" id="IPR011990">
    <property type="entry name" value="TPR-like_helical_dom_sf"/>
</dbReference>
<dbReference type="Pfam" id="PF13191">
    <property type="entry name" value="AAA_16"/>
    <property type="match status" value="1"/>
</dbReference>
<dbReference type="InterPro" id="IPR027417">
    <property type="entry name" value="P-loop_NTPase"/>
</dbReference>
<evidence type="ECO:0000256" key="1">
    <source>
        <dbReference type="ARBA" id="ARBA00022741"/>
    </source>
</evidence>
<dbReference type="RefSeq" id="WP_133879396.1">
    <property type="nucleotide sequence ID" value="NZ_MWIN01000023.1"/>
</dbReference>
<comment type="caution">
    <text evidence="4">The sequence shown here is derived from an EMBL/GenBank/DDBJ whole genome shotgun (WGS) entry which is preliminary data.</text>
</comment>
<dbReference type="PANTHER" id="PTHR16305">
    <property type="entry name" value="TESTICULAR SOLUBLE ADENYLYL CYCLASE"/>
    <property type="match status" value="1"/>
</dbReference>
<accession>A0A4R7PBC1</accession>
<proteinExistence type="predicted"/>
<protein>
    <submittedName>
        <fullName evidence="4">AAA ATPase-like protein</fullName>
    </submittedName>
</protein>
<dbReference type="GO" id="GO:0004016">
    <property type="term" value="F:adenylate cyclase activity"/>
    <property type="evidence" value="ECO:0007669"/>
    <property type="project" value="UniProtKB-ARBA"/>
</dbReference>
<dbReference type="GO" id="GO:0035556">
    <property type="term" value="P:intracellular signal transduction"/>
    <property type="evidence" value="ECO:0007669"/>
    <property type="project" value="InterPro"/>
</dbReference>
<dbReference type="PROSITE" id="PS50125">
    <property type="entry name" value="GUANYLATE_CYCLASE_2"/>
    <property type="match status" value="1"/>
</dbReference>
<keyword evidence="2" id="KW-0067">ATP-binding</keyword>
<dbReference type="GO" id="GO:0009190">
    <property type="term" value="P:cyclic nucleotide biosynthetic process"/>
    <property type="evidence" value="ECO:0007669"/>
    <property type="project" value="InterPro"/>
</dbReference>
<dbReference type="SUPFAM" id="SSF48452">
    <property type="entry name" value="TPR-like"/>
    <property type="match status" value="2"/>
</dbReference>
<dbReference type="PANTHER" id="PTHR16305:SF28">
    <property type="entry name" value="GUANYLATE CYCLASE DOMAIN-CONTAINING PROTEIN"/>
    <property type="match status" value="1"/>
</dbReference>
<evidence type="ECO:0000313" key="4">
    <source>
        <dbReference type="EMBL" id="TDU30751.1"/>
    </source>
</evidence>
<sequence>MIACPACAADNPDGSRFCNQCGARLGDSPAPSAARAGYTPRHLVDRVLKDRSAMIGERKRVTVLFADIKGSTRLAEQAGVEAWHAILDRFFGLLAHAVHRYEGTINQYTGDGVMALFGAPIAHEDHAQRACHAALEMQAAVRGFADELRLERGLNLTLRVGLNTGEVVVGRIGDDLRMDYTAQGATVNLAARMEQICEPGQVYLSRASAIQVEGAFALRSLGATRVSGVEQAVEVFALEGRGEHGSRLARRLADGVAPFFGREAELARLQACMAEAASGFGRVVALTGAAGIGKSRLCHEFLASAEKRGVRVHRAAASPYARHQPMAAPRALYLSRIGCEVGADPEDVRRCIESDLPESVRNRPGALAFAMEFAGVGKPGELNETLAASLRDSMMSLLAHYLPKVTEPQILLFEDVQHLDELTLDFVCQLAEAVAGTPTLLLLSWRADAAPGKLLEMGETLTLGPLDGGALKRLAAASLGSDASVGPLVARIAERSGGNPFFVEEAVTALAETGQLAGSPGAYRLVKAVDQLPIPDSVHALIAARIDRLPESHKAWLQAASVVGADFDAALLAVVSEGTDDAASALDALECAGFLQSSGGNGRRFAQPLLREVAYGMQLESRRARMHARLAEALEARCGNNPVQGSARSIAEHWALAGNWARAGQWNLHAARWFAARDTRVTAEQYRQALEHLDRAPFSPEVRRLRIAARAGLIRQAQFTLLDEDSVNRAYAEARALAEECGDPLCAAELSISYGADQLQRGRAELAAKLVEEGVRLCPDDQRAAVAARFRLPILLSFGSIGRLREGIELANWASGDAWLTGPVELENTLSRGFVSIQFAWGGELQRGRDDLDAALRLAERDGRIASWMHGLRVEMAWFSGNLDGVLEEADRAVEQADVVATAYFRALALRGRGQALTLLGRHEEAIRTLRESLPLTSRGAGAFQFRAHHRAVLAEALLGAGHIDEAAQEAQAAVANAQASGAKLWELRAWIALLALPAEVLDDAAAQAGFARAYELARTMSARGVEPRLDECAALRLRDHAERTRALEAVAQGYERIGAFAHARRVRARHP</sequence>
<evidence type="ECO:0000313" key="5">
    <source>
        <dbReference type="Proteomes" id="UP000295341"/>
    </source>
</evidence>
<dbReference type="CDD" id="cd07302">
    <property type="entry name" value="CHD"/>
    <property type="match status" value="1"/>
</dbReference>
<feature type="domain" description="Guanylate cyclase" evidence="3">
    <location>
        <begin position="62"/>
        <end position="194"/>
    </location>
</feature>
<evidence type="ECO:0000256" key="2">
    <source>
        <dbReference type="ARBA" id="ARBA00022840"/>
    </source>
</evidence>
<keyword evidence="5" id="KW-1185">Reference proteome</keyword>
<dbReference type="Gene3D" id="3.40.50.300">
    <property type="entry name" value="P-loop containing nucleotide triphosphate hydrolases"/>
    <property type="match status" value="1"/>
</dbReference>
<dbReference type="SUPFAM" id="SSF55073">
    <property type="entry name" value="Nucleotide cyclase"/>
    <property type="match status" value="1"/>
</dbReference>
<dbReference type="InterPro" id="IPR041664">
    <property type="entry name" value="AAA_16"/>
</dbReference>
<dbReference type="InterPro" id="IPR001054">
    <property type="entry name" value="A/G_cyclase"/>
</dbReference>
<dbReference type="InterPro" id="IPR029787">
    <property type="entry name" value="Nucleotide_cyclase"/>
</dbReference>
<dbReference type="GO" id="GO:0005737">
    <property type="term" value="C:cytoplasm"/>
    <property type="evidence" value="ECO:0007669"/>
    <property type="project" value="TreeGrafter"/>
</dbReference>
<reference evidence="4 5" key="1">
    <citation type="submission" date="2019-03" db="EMBL/GenBank/DDBJ databases">
        <title>Genomic Encyclopedia of Type Strains, Phase IV (KMG-IV): sequencing the most valuable type-strain genomes for metagenomic binning, comparative biology and taxonomic classification.</title>
        <authorList>
            <person name="Goeker M."/>
        </authorList>
    </citation>
    <scope>NUCLEOTIDE SEQUENCE [LARGE SCALE GENOMIC DNA]</scope>
    <source>
        <strain evidence="4 5">DSM 26377</strain>
    </source>
</reference>
<dbReference type="Pfam" id="PF00211">
    <property type="entry name" value="Guanylate_cyc"/>
    <property type="match status" value="1"/>
</dbReference>
<dbReference type="AlphaFoldDB" id="A0A4R7PBC1"/>
<evidence type="ECO:0000259" key="3">
    <source>
        <dbReference type="PROSITE" id="PS50125"/>
    </source>
</evidence>
<keyword evidence="1" id="KW-0547">Nucleotide-binding</keyword>
<dbReference type="Gene3D" id="3.30.70.1230">
    <property type="entry name" value="Nucleotide cyclase"/>
    <property type="match status" value="1"/>
</dbReference>
<dbReference type="OrthoDB" id="9816555at2"/>
<dbReference type="SUPFAM" id="SSF52540">
    <property type="entry name" value="P-loop containing nucleoside triphosphate hydrolases"/>
    <property type="match status" value="1"/>
</dbReference>
<dbReference type="SMART" id="SM00044">
    <property type="entry name" value="CYCc"/>
    <property type="match status" value="1"/>
</dbReference>
<dbReference type="Proteomes" id="UP000295341">
    <property type="component" value="Unassembled WGS sequence"/>
</dbReference>
<organism evidence="4 5">
    <name type="scientific">Panacagrimonas perspica</name>
    <dbReference type="NCBI Taxonomy" id="381431"/>
    <lineage>
        <taxon>Bacteria</taxon>
        <taxon>Pseudomonadati</taxon>
        <taxon>Pseudomonadota</taxon>
        <taxon>Gammaproteobacteria</taxon>
        <taxon>Nevskiales</taxon>
        <taxon>Nevskiaceae</taxon>
        <taxon>Panacagrimonas</taxon>
    </lineage>
</organism>
<dbReference type="EMBL" id="SOBT01000008">
    <property type="protein sequence ID" value="TDU30751.1"/>
    <property type="molecule type" value="Genomic_DNA"/>
</dbReference>
<dbReference type="GO" id="GO:0005524">
    <property type="term" value="F:ATP binding"/>
    <property type="evidence" value="ECO:0007669"/>
    <property type="project" value="UniProtKB-KW"/>
</dbReference>
<name>A0A4R7PBC1_9GAMM</name>
<dbReference type="Gene3D" id="1.25.40.10">
    <property type="entry name" value="Tetratricopeptide repeat domain"/>
    <property type="match status" value="1"/>
</dbReference>